<dbReference type="InterPro" id="IPR011055">
    <property type="entry name" value="Dup_hybrid_motif"/>
</dbReference>
<evidence type="ECO:0000313" key="3">
    <source>
        <dbReference type="EMBL" id="GGF39814.1"/>
    </source>
</evidence>
<reference evidence="4" key="1">
    <citation type="journal article" date="2019" name="Int. J. Syst. Evol. Microbiol.">
        <title>The Global Catalogue of Microorganisms (GCM) 10K type strain sequencing project: providing services to taxonomists for standard genome sequencing and annotation.</title>
        <authorList>
            <consortium name="The Broad Institute Genomics Platform"/>
            <consortium name="The Broad Institute Genome Sequencing Center for Infectious Disease"/>
            <person name="Wu L."/>
            <person name="Ma J."/>
        </authorList>
    </citation>
    <scope>NUCLEOTIDE SEQUENCE [LARGE SCALE GENOMIC DNA]</scope>
    <source>
        <strain evidence="4">CCM 7855</strain>
    </source>
</reference>
<keyword evidence="4" id="KW-1185">Reference proteome</keyword>
<sequence length="171" mass="17393">MATRLITASVVVGLVGTGLTTSDGSAATGEYGWPLAPRPSVVRGFDPPEQRWMPGHRGVDLASTVGAVVRSAGGGVVNFAGEVAGKQVVSVRHPDGILTTYEPVEPQVTAGQAVSRGDPLGTLVAGHAGCVGVCLHWGARRGAGSAARYLDPLALLGVVRVRLKPLQPGDA</sequence>
<dbReference type="PANTHER" id="PTHR21666:SF289">
    <property type="entry name" value="L-ALA--D-GLU ENDOPEPTIDASE"/>
    <property type="match status" value="1"/>
</dbReference>
<dbReference type="SUPFAM" id="SSF51261">
    <property type="entry name" value="Duplicated hybrid motif"/>
    <property type="match status" value="1"/>
</dbReference>
<proteinExistence type="predicted"/>
<keyword evidence="1" id="KW-0732">Signal</keyword>
<dbReference type="CDD" id="cd12797">
    <property type="entry name" value="M23_peptidase"/>
    <property type="match status" value="1"/>
</dbReference>
<dbReference type="PANTHER" id="PTHR21666">
    <property type="entry name" value="PEPTIDASE-RELATED"/>
    <property type="match status" value="1"/>
</dbReference>
<dbReference type="Gene3D" id="2.70.70.10">
    <property type="entry name" value="Glucose Permease (Domain IIA)"/>
    <property type="match status" value="1"/>
</dbReference>
<accession>A0ABQ1V5E5</accession>
<evidence type="ECO:0000256" key="1">
    <source>
        <dbReference type="ARBA" id="ARBA00022729"/>
    </source>
</evidence>
<comment type="caution">
    <text evidence="3">The sequence shown here is derived from an EMBL/GenBank/DDBJ whole genome shotgun (WGS) entry which is preliminary data.</text>
</comment>
<evidence type="ECO:0000259" key="2">
    <source>
        <dbReference type="Pfam" id="PF01551"/>
    </source>
</evidence>
<name>A0ABQ1V5E5_9NOCA</name>
<organism evidence="3 4">
    <name type="scientific">Williamsia phyllosphaerae</name>
    <dbReference type="NCBI Taxonomy" id="885042"/>
    <lineage>
        <taxon>Bacteria</taxon>
        <taxon>Bacillati</taxon>
        <taxon>Actinomycetota</taxon>
        <taxon>Actinomycetes</taxon>
        <taxon>Mycobacteriales</taxon>
        <taxon>Nocardiaceae</taxon>
        <taxon>Williamsia</taxon>
    </lineage>
</organism>
<dbReference type="RefSeq" id="WP_371873868.1">
    <property type="nucleotide sequence ID" value="NZ_BMCS01000003.1"/>
</dbReference>
<dbReference type="Pfam" id="PF01551">
    <property type="entry name" value="Peptidase_M23"/>
    <property type="match status" value="1"/>
</dbReference>
<dbReference type="InterPro" id="IPR016047">
    <property type="entry name" value="M23ase_b-sheet_dom"/>
</dbReference>
<dbReference type="InterPro" id="IPR050570">
    <property type="entry name" value="Cell_wall_metabolism_enzyme"/>
</dbReference>
<dbReference type="Proteomes" id="UP000632454">
    <property type="component" value="Unassembled WGS sequence"/>
</dbReference>
<dbReference type="EMBL" id="BMCS01000003">
    <property type="protein sequence ID" value="GGF39814.1"/>
    <property type="molecule type" value="Genomic_DNA"/>
</dbReference>
<evidence type="ECO:0000313" key="4">
    <source>
        <dbReference type="Proteomes" id="UP000632454"/>
    </source>
</evidence>
<gene>
    <name evidence="3" type="ORF">GCM10007298_39430</name>
</gene>
<protein>
    <recommendedName>
        <fullName evidence="2">M23ase beta-sheet core domain-containing protein</fullName>
    </recommendedName>
</protein>
<feature type="domain" description="M23ase beta-sheet core" evidence="2">
    <location>
        <begin position="55"/>
        <end position="142"/>
    </location>
</feature>